<dbReference type="InterPro" id="IPR003779">
    <property type="entry name" value="CMD-like"/>
</dbReference>
<evidence type="ECO:0000259" key="1">
    <source>
        <dbReference type="Pfam" id="PF02627"/>
    </source>
</evidence>
<comment type="caution">
    <text evidence="2">The sequence shown here is derived from an EMBL/GenBank/DDBJ whole genome shotgun (WGS) entry which is preliminary data.</text>
</comment>
<dbReference type="SUPFAM" id="SSF69118">
    <property type="entry name" value="AhpD-like"/>
    <property type="match status" value="1"/>
</dbReference>
<evidence type="ECO:0000313" key="3">
    <source>
        <dbReference type="Proteomes" id="UP000186919"/>
    </source>
</evidence>
<gene>
    <name evidence="2" type="ORF">AWB85_02775</name>
</gene>
<accession>A0A179VEN5</accession>
<dbReference type="RefSeq" id="WP_064627458.1">
    <property type="nucleotide sequence ID" value="NZ_LQYE01000001.1"/>
</dbReference>
<dbReference type="Gene3D" id="1.20.1290.10">
    <property type="entry name" value="AhpD-like"/>
    <property type="match status" value="1"/>
</dbReference>
<dbReference type="EMBL" id="LQYE01000001">
    <property type="protein sequence ID" value="OAT70309.1"/>
    <property type="molecule type" value="Genomic_DNA"/>
</dbReference>
<dbReference type="AlphaFoldDB" id="A0A179VEN5"/>
<name>A0A179VEN5_9MYCO</name>
<dbReference type="PANTHER" id="PTHR34846:SF5">
    <property type="entry name" value="CARBOXYMUCONOLACTONE DECARBOXYLASE-LIKE DOMAIN-CONTAINING PROTEIN"/>
    <property type="match status" value="1"/>
</dbReference>
<feature type="domain" description="Carboxymuconolactone decarboxylase-like" evidence="1">
    <location>
        <begin position="49"/>
        <end position="120"/>
    </location>
</feature>
<proteinExistence type="predicted"/>
<dbReference type="Pfam" id="PF02627">
    <property type="entry name" value="CMD"/>
    <property type="match status" value="1"/>
</dbReference>
<organism evidence="2 3">
    <name type="scientific">Mycobacteroides immunogenum</name>
    <dbReference type="NCBI Taxonomy" id="83262"/>
    <lineage>
        <taxon>Bacteria</taxon>
        <taxon>Bacillati</taxon>
        <taxon>Actinomycetota</taxon>
        <taxon>Actinomycetes</taxon>
        <taxon>Mycobacteriales</taxon>
        <taxon>Mycobacteriaceae</taxon>
        <taxon>Mycobacteroides</taxon>
    </lineage>
</organism>
<dbReference type="PANTHER" id="PTHR34846">
    <property type="entry name" value="4-CARBOXYMUCONOLACTONE DECARBOXYLASE FAMILY PROTEIN (AFU_ORTHOLOGUE AFUA_6G11590)"/>
    <property type="match status" value="1"/>
</dbReference>
<dbReference type="GO" id="GO:0051920">
    <property type="term" value="F:peroxiredoxin activity"/>
    <property type="evidence" value="ECO:0007669"/>
    <property type="project" value="InterPro"/>
</dbReference>
<dbReference type="InterPro" id="IPR029032">
    <property type="entry name" value="AhpD-like"/>
</dbReference>
<sequence>MSSGRIPSGGLRELGPINWVIAKGMARAVNAPEMHLATTLGQTGPRFWPWLAYSGAILRGTKLSTRDTEVVILRVAHVRECEYELQHHTRIAKSAGIEPAHQERIFAGANAEGLSDKERALITGVDEILTTRTLSDEAWEGLSKFLDRRQLIGFCLLTTQYDGLAATMSSLRIPLDH</sequence>
<reference evidence="2 3" key="1">
    <citation type="submission" date="2016-01" db="EMBL/GenBank/DDBJ databases">
        <title>Mycobacterium immunogenum strain CD11_6 genome sequencing and assembly.</title>
        <authorList>
            <person name="Kaur G."/>
            <person name="Nair G.R."/>
            <person name="Mayilraj S."/>
        </authorList>
    </citation>
    <scope>NUCLEOTIDE SEQUENCE [LARGE SCALE GENOMIC DNA]</scope>
    <source>
        <strain evidence="2 3">CD11-6</strain>
    </source>
</reference>
<protein>
    <submittedName>
        <fullName evidence="2">4-carboxymuconolactone decarboxylase</fullName>
    </submittedName>
</protein>
<evidence type="ECO:0000313" key="2">
    <source>
        <dbReference type="EMBL" id="OAT70309.1"/>
    </source>
</evidence>
<dbReference type="Proteomes" id="UP000186919">
    <property type="component" value="Unassembled WGS sequence"/>
</dbReference>